<dbReference type="Pfam" id="PF00512">
    <property type="entry name" value="HisKA"/>
    <property type="match status" value="1"/>
</dbReference>
<evidence type="ECO:0000313" key="13">
    <source>
        <dbReference type="EMBL" id="MFC5629878.1"/>
    </source>
</evidence>
<dbReference type="Pfam" id="PF02518">
    <property type="entry name" value="HATPase_c"/>
    <property type="match status" value="1"/>
</dbReference>
<dbReference type="EMBL" id="JBHSPF010000070">
    <property type="protein sequence ID" value="MFC5629878.1"/>
    <property type="molecule type" value="Genomic_DNA"/>
</dbReference>
<keyword evidence="14" id="KW-1185">Reference proteome</keyword>
<evidence type="ECO:0000256" key="7">
    <source>
        <dbReference type="ARBA" id="ARBA00022777"/>
    </source>
</evidence>
<dbReference type="InterPro" id="IPR003661">
    <property type="entry name" value="HisK_dim/P_dom"/>
</dbReference>
<feature type="coiled-coil region" evidence="10">
    <location>
        <begin position="404"/>
        <end position="452"/>
    </location>
</feature>
<dbReference type="PRINTS" id="PR00344">
    <property type="entry name" value="BCTRLSENSOR"/>
</dbReference>
<keyword evidence="4" id="KW-0597">Phosphoprotein</keyword>
<dbReference type="SUPFAM" id="SSF47384">
    <property type="entry name" value="Homodimeric domain of signal transducing histidine kinase"/>
    <property type="match status" value="1"/>
</dbReference>
<evidence type="ECO:0000256" key="9">
    <source>
        <dbReference type="ARBA" id="ARBA00023012"/>
    </source>
</evidence>
<dbReference type="InterPro" id="IPR003594">
    <property type="entry name" value="HATPase_dom"/>
</dbReference>
<dbReference type="Gene3D" id="2.60.120.260">
    <property type="entry name" value="Galactose-binding domain-like"/>
    <property type="match status" value="1"/>
</dbReference>
<dbReference type="PROSITE" id="PS50109">
    <property type="entry name" value="HIS_KIN"/>
    <property type="match status" value="1"/>
</dbReference>
<dbReference type="Gene3D" id="1.10.287.130">
    <property type="match status" value="1"/>
</dbReference>
<keyword evidence="5" id="KW-0808">Transferase</keyword>
<organism evidence="13 14">
    <name type="scientific">Aliibacillus thermotolerans</name>
    <dbReference type="NCBI Taxonomy" id="1834418"/>
    <lineage>
        <taxon>Bacteria</taxon>
        <taxon>Bacillati</taxon>
        <taxon>Bacillota</taxon>
        <taxon>Bacilli</taxon>
        <taxon>Bacillales</taxon>
        <taxon>Bacillaceae</taxon>
        <taxon>Aliibacillus</taxon>
    </lineage>
</organism>
<feature type="transmembrane region" description="Helical" evidence="11">
    <location>
        <begin position="227"/>
        <end position="245"/>
    </location>
</feature>
<dbReference type="PANTHER" id="PTHR45453:SF1">
    <property type="entry name" value="PHOSPHATE REGULON SENSOR PROTEIN PHOR"/>
    <property type="match status" value="1"/>
</dbReference>
<dbReference type="PANTHER" id="PTHR45453">
    <property type="entry name" value="PHOSPHATE REGULON SENSOR PROTEIN PHOR"/>
    <property type="match status" value="1"/>
</dbReference>
<evidence type="ECO:0000256" key="8">
    <source>
        <dbReference type="ARBA" id="ARBA00022840"/>
    </source>
</evidence>
<feature type="domain" description="Histidine kinase" evidence="12">
    <location>
        <begin position="452"/>
        <end position="672"/>
    </location>
</feature>
<feature type="transmembrane region" description="Helical" evidence="11">
    <location>
        <begin position="199"/>
        <end position="220"/>
    </location>
</feature>
<keyword evidence="6" id="KW-0547">Nucleotide-binding</keyword>
<dbReference type="SMART" id="SM00388">
    <property type="entry name" value="HisKA"/>
    <property type="match status" value="1"/>
</dbReference>
<dbReference type="InterPro" id="IPR008979">
    <property type="entry name" value="Galactose-bd-like_sf"/>
</dbReference>
<dbReference type="InterPro" id="IPR036097">
    <property type="entry name" value="HisK_dim/P_sf"/>
</dbReference>
<keyword evidence="8 13" id="KW-0067">ATP-binding</keyword>
<dbReference type="Gene3D" id="3.30.565.10">
    <property type="entry name" value="Histidine kinase-like ATPase, C-terminal domain"/>
    <property type="match status" value="1"/>
</dbReference>
<gene>
    <name evidence="13" type="ORF">ACFPTR_13575</name>
</gene>
<accession>A0ABW0U8T2</accession>
<dbReference type="InterPro" id="IPR036890">
    <property type="entry name" value="HATPase_C_sf"/>
</dbReference>
<evidence type="ECO:0000256" key="3">
    <source>
        <dbReference type="ARBA" id="ARBA00012438"/>
    </source>
</evidence>
<evidence type="ECO:0000256" key="10">
    <source>
        <dbReference type="SAM" id="Coils"/>
    </source>
</evidence>
<feature type="transmembrane region" description="Helical" evidence="11">
    <location>
        <begin position="265"/>
        <end position="282"/>
    </location>
</feature>
<keyword evidence="10" id="KW-0175">Coiled coil</keyword>
<evidence type="ECO:0000313" key="14">
    <source>
        <dbReference type="Proteomes" id="UP001596143"/>
    </source>
</evidence>
<dbReference type="InterPro" id="IPR005467">
    <property type="entry name" value="His_kinase_dom"/>
</dbReference>
<comment type="caution">
    <text evidence="13">The sequence shown here is derived from an EMBL/GenBank/DDBJ whole genome shotgun (WGS) entry which is preliminary data.</text>
</comment>
<sequence>MNRKVIWYSFILIILTIIVVKNDAWSYEEINIHQGELDLSHTRVTHIGPFHLNGEWEFYWRELLTPGDVSQNKVYVNVPNSWVNYEENYDRYGFATYRLVIHFNQQDIGQLFSLYIPNIATAYRLWVNDELMAANGVVRPVKEEMVPQSYPKVSTFRVDEEKLEIVIQVSNFHQRKSGIWESIILGTEEQILDLREKNIVMQGFVIGCIFMIGFYQLALYFQLRRRLAFLFLAIACFGIAIRTSLLRDVLILKLFPSLSWEFAVHIEYLSALIALLCFLIYVKLELFLPIPNRLLNTFVILLLLFSMLVLTTPPSIFTNAFFILQGIVFVTMLTIVVASLMNIKRKAKESYLHFIAMIVLFIAILNDLLFYSQKVFTNEFVSFGLLFYLFTQTIYLAGQFSKSFHKAENLSKDLQKLNESLEKKVAERTEELEQTNKKLLKLEHSRKRLFANVSHELKTPLTFIQGYIKAMIDGVIPRNDASYLRSIYRDTQIMEQVIIDLQELSKFDSGQVDFQFRIMEMRTFFKQLYEEQKLWVKEKGIQLHYKEPSESFHIECRIDPVRMKQAFMNLLVNAKKHTPAGGDIFIELKNNEKNIQINIRDTGRGIAESDIPFIFDRFYKAANGTPTHNTKRGAGLGLSIAKEIIEYHGGEIGVQSKEGKGSMFYFQLPIYQIKQSGKEEVE</sequence>
<dbReference type="Pfam" id="PF07695">
    <property type="entry name" value="7TMR-DISM_7TM"/>
    <property type="match status" value="1"/>
</dbReference>
<keyword evidence="11" id="KW-0812">Transmembrane</keyword>
<reference evidence="14" key="1">
    <citation type="journal article" date="2019" name="Int. J. Syst. Evol. Microbiol.">
        <title>The Global Catalogue of Microorganisms (GCM) 10K type strain sequencing project: providing services to taxonomists for standard genome sequencing and annotation.</title>
        <authorList>
            <consortium name="The Broad Institute Genomics Platform"/>
            <consortium name="The Broad Institute Genome Sequencing Center for Infectious Disease"/>
            <person name="Wu L."/>
            <person name="Ma J."/>
        </authorList>
    </citation>
    <scope>NUCLEOTIDE SEQUENCE [LARGE SCALE GENOMIC DNA]</scope>
    <source>
        <strain evidence="14">CGMCC 1.15790</strain>
    </source>
</reference>
<keyword evidence="9" id="KW-0902">Two-component regulatory system</keyword>
<protein>
    <recommendedName>
        <fullName evidence="3">histidine kinase</fullName>
        <ecNumber evidence="3">2.7.13.3</ecNumber>
    </recommendedName>
</protein>
<dbReference type="GO" id="GO:0005524">
    <property type="term" value="F:ATP binding"/>
    <property type="evidence" value="ECO:0007669"/>
    <property type="project" value="UniProtKB-KW"/>
</dbReference>
<keyword evidence="11" id="KW-1133">Transmembrane helix</keyword>
<feature type="transmembrane region" description="Helical" evidence="11">
    <location>
        <begin position="316"/>
        <end position="338"/>
    </location>
</feature>
<dbReference type="SUPFAM" id="SSF49785">
    <property type="entry name" value="Galactose-binding domain-like"/>
    <property type="match status" value="1"/>
</dbReference>
<keyword evidence="11" id="KW-0472">Membrane</keyword>
<evidence type="ECO:0000256" key="11">
    <source>
        <dbReference type="SAM" id="Phobius"/>
    </source>
</evidence>
<dbReference type="CDD" id="cd00075">
    <property type="entry name" value="HATPase"/>
    <property type="match status" value="1"/>
</dbReference>
<comment type="catalytic activity">
    <reaction evidence="1">
        <text>ATP + protein L-histidine = ADP + protein N-phospho-L-histidine.</text>
        <dbReference type="EC" id="2.7.13.3"/>
    </reaction>
</comment>
<proteinExistence type="predicted"/>
<dbReference type="InterPro" id="IPR011623">
    <property type="entry name" value="7TMR_DISM_rcpt_extracell_dom1"/>
</dbReference>
<evidence type="ECO:0000256" key="6">
    <source>
        <dbReference type="ARBA" id="ARBA00022741"/>
    </source>
</evidence>
<dbReference type="EC" id="2.7.13.3" evidence="3"/>
<dbReference type="CDD" id="cd00082">
    <property type="entry name" value="HisKA"/>
    <property type="match status" value="1"/>
</dbReference>
<evidence type="ECO:0000256" key="4">
    <source>
        <dbReference type="ARBA" id="ARBA00022553"/>
    </source>
</evidence>
<dbReference type="RefSeq" id="WP_270895634.1">
    <property type="nucleotide sequence ID" value="NZ_JBHSPF010000070.1"/>
</dbReference>
<evidence type="ECO:0000256" key="5">
    <source>
        <dbReference type="ARBA" id="ARBA00022679"/>
    </source>
</evidence>
<feature type="transmembrane region" description="Helical" evidence="11">
    <location>
        <begin position="380"/>
        <end position="398"/>
    </location>
</feature>
<feature type="transmembrane region" description="Helical" evidence="11">
    <location>
        <begin position="350"/>
        <end position="368"/>
    </location>
</feature>
<dbReference type="SMART" id="SM00387">
    <property type="entry name" value="HATPase_c"/>
    <property type="match status" value="1"/>
</dbReference>
<dbReference type="SUPFAM" id="SSF55874">
    <property type="entry name" value="ATPase domain of HSP90 chaperone/DNA topoisomerase II/histidine kinase"/>
    <property type="match status" value="1"/>
</dbReference>
<dbReference type="Proteomes" id="UP001596143">
    <property type="component" value="Unassembled WGS sequence"/>
</dbReference>
<evidence type="ECO:0000256" key="2">
    <source>
        <dbReference type="ARBA" id="ARBA00004370"/>
    </source>
</evidence>
<name>A0ABW0U8T2_9BACI</name>
<dbReference type="InterPro" id="IPR004358">
    <property type="entry name" value="Sig_transdc_His_kin-like_C"/>
</dbReference>
<keyword evidence="7" id="KW-0418">Kinase</keyword>
<evidence type="ECO:0000259" key="12">
    <source>
        <dbReference type="PROSITE" id="PS50109"/>
    </source>
</evidence>
<comment type="subcellular location">
    <subcellularLocation>
        <location evidence="2">Membrane</location>
    </subcellularLocation>
</comment>
<dbReference type="InterPro" id="IPR050351">
    <property type="entry name" value="BphY/WalK/GraS-like"/>
</dbReference>
<feature type="transmembrane region" description="Helical" evidence="11">
    <location>
        <begin position="294"/>
        <end position="310"/>
    </location>
</feature>
<evidence type="ECO:0000256" key="1">
    <source>
        <dbReference type="ARBA" id="ARBA00000085"/>
    </source>
</evidence>